<organism evidence="6 7">
    <name type="scientific">Filobasidium floriforme</name>
    <dbReference type="NCBI Taxonomy" id="5210"/>
    <lineage>
        <taxon>Eukaryota</taxon>
        <taxon>Fungi</taxon>
        <taxon>Dikarya</taxon>
        <taxon>Basidiomycota</taxon>
        <taxon>Agaricomycotina</taxon>
        <taxon>Tremellomycetes</taxon>
        <taxon>Filobasidiales</taxon>
        <taxon>Filobasidiaceae</taxon>
        <taxon>Filobasidium</taxon>
    </lineage>
</organism>
<evidence type="ECO:0000256" key="2">
    <source>
        <dbReference type="ARBA" id="ARBA00023242"/>
    </source>
</evidence>
<feature type="compositionally biased region" description="Basic residues" evidence="4">
    <location>
        <begin position="485"/>
        <end position="497"/>
    </location>
</feature>
<gene>
    <name evidence="6" type="ORF">FFLO_05927</name>
</gene>
<evidence type="ECO:0000256" key="3">
    <source>
        <dbReference type="ARBA" id="ARBA00038149"/>
    </source>
</evidence>
<dbReference type="SMART" id="SM00449">
    <property type="entry name" value="SPRY"/>
    <property type="match status" value="1"/>
</dbReference>
<dbReference type="AlphaFoldDB" id="A0A8K0JLH8"/>
<protein>
    <recommendedName>
        <fullName evidence="5">B30.2/SPRY domain-containing protein</fullName>
    </recommendedName>
</protein>
<dbReference type="InterPro" id="IPR043136">
    <property type="entry name" value="B30.2/SPRY_sf"/>
</dbReference>
<dbReference type="EMBL" id="JABELV010000167">
    <property type="protein sequence ID" value="KAG7528786.1"/>
    <property type="molecule type" value="Genomic_DNA"/>
</dbReference>
<feature type="region of interest" description="Disordered" evidence="4">
    <location>
        <begin position="41"/>
        <end position="67"/>
    </location>
</feature>
<dbReference type="PANTHER" id="PTHR10598:SF0">
    <property type="entry name" value="SET1_ASH2 HISTONE METHYLTRANSFERASE COMPLEX SUBUNIT ASH2"/>
    <property type="match status" value="1"/>
</dbReference>
<dbReference type="OrthoDB" id="10266026at2759"/>
<keyword evidence="2" id="KW-0539">Nucleus</keyword>
<feature type="region of interest" description="Disordered" evidence="4">
    <location>
        <begin position="415"/>
        <end position="434"/>
    </location>
</feature>
<dbReference type="PANTHER" id="PTHR10598">
    <property type="entry name" value="SET1/ASH2 HISTONE METHYLTRANSFERASE COMPLEX SUBUNIT ASH2"/>
    <property type="match status" value="1"/>
</dbReference>
<dbReference type="PROSITE" id="PS50188">
    <property type="entry name" value="B302_SPRY"/>
    <property type="match status" value="1"/>
</dbReference>
<evidence type="ECO:0000313" key="6">
    <source>
        <dbReference type="EMBL" id="KAG7528786.1"/>
    </source>
</evidence>
<dbReference type="InterPro" id="IPR001870">
    <property type="entry name" value="B30.2/SPRY"/>
</dbReference>
<dbReference type="GO" id="GO:0000976">
    <property type="term" value="F:transcription cis-regulatory region binding"/>
    <property type="evidence" value="ECO:0007669"/>
    <property type="project" value="TreeGrafter"/>
</dbReference>
<dbReference type="Gene3D" id="2.60.120.920">
    <property type="match status" value="1"/>
</dbReference>
<evidence type="ECO:0000256" key="4">
    <source>
        <dbReference type="SAM" id="MobiDB-lite"/>
    </source>
</evidence>
<dbReference type="InterPro" id="IPR013320">
    <property type="entry name" value="ConA-like_dom_sf"/>
</dbReference>
<feature type="region of interest" description="Disordered" evidence="4">
    <location>
        <begin position="464"/>
        <end position="582"/>
    </location>
</feature>
<feature type="compositionally biased region" description="Basic and acidic residues" evidence="4">
    <location>
        <begin position="464"/>
        <end position="476"/>
    </location>
</feature>
<accession>A0A8K0JLH8</accession>
<dbReference type="Proteomes" id="UP000812966">
    <property type="component" value="Unassembled WGS sequence"/>
</dbReference>
<dbReference type="CDD" id="cd12872">
    <property type="entry name" value="SPRY_Ash2"/>
    <property type="match status" value="1"/>
</dbReference>
<dbReference type="GO" id="GO:0048188">
    <property type="term" value="C:Set1C/COMPASS complex"/>
    <property type="evidence" value="ECO:0007669"/>
    <property type="project" value="InterPro"/>
</dbReference>
<evidence type="ECO:0000313" key="7">
    <source>
        <dbReference type="Proteomes" id="UP000812966"/>
    </source>
</evidence>
<feature type="domain" description="B30.2/SPRY" evidence="5">
    <location>
        <begin position="53"/>
        <end position="264"/>
    </location>
</feature>
<evidence type="ECO:0000259" key="5">
    <source>
        <dbReference type="PROSITE" id="PS50188"/>
    </source>
</evidence>
<name>A0A8K0JLH8_9TREE</name>
<feature type="region of interest" description="Disordered" evidence="4">
    <location>
        <begin position="286"/>
        <end position="310"/>
    </location>
</feature>
<proteinExistence type="inferred from homology"/>
<dbReference type="InterPro" id="IPR003877">
    <property type="entry name" value="SPRY_dom"/>
</dbReference>
<dbReference type="SUPFAM" id="SSF49899">
    <property type="entry name" value="Concanavalin A-like lectins/glucanases"/>
    <property type="match status" value="1"/>
</dbReference>
<comment type="similarity">
    <text evidence="3">Belongs to the cclA family.</text>
</comment>
<evidence type="ECO:0000256" key="1">
    <source>
        <dbReference type="ARBA" id="ARBA00004123"/>
    </source>
</evidence>
<dbReference type="Pfam" id="PF00622">
    <property type="entry name" value="SPRY"/>
    <property type="match status" value="1"/>
</dbReference>
<dbReference type="InterPro" id="IPR037353">
    <property type="entry name" value="ASH2"/>
</dbReference>
<sequence>MAYGSIVSGFRYIACANGPRSHESSHPGVFPFFRRTPQHSIHTDRLLPPGSDLEAAEPPSEALPTGDVEIGGVHLDWQDRSTFLRMSPSALTCTAEKGFRSARTNVGVREGTWYFECTVLKGGGEGGTGRVVTNQGRSGTGDGAHVRIGWARREASLNGPCGLDAYSYGIRDSSGEKITISRPAAYGVPFGTGDVIGCLIHLPPLDNFSGVEEVEERERQRREARRVEDDSLDPARIARKRYPLYYKGQHYFEMVEYTVAKEMENLVARDGRVLVPAIKPGTDGGKLGKAIKKGRKKAGEGDEEAQAEDQPKELPVLKGSSITFFLNGKPMTADNKPAFTDILHFLPLRQTEKEAKAREAFEKGTTADALMKQKENPYDDGTLGYYPFVSCFGGAKVKFNPGPVWEAPVADEDWPALSRDGPDAEAPLSRLSPRPINERWPEFRAEERIYDDIDDEADMRKLKKFEADKRKERRDNGAGTGPARGGKRTRGAPKKGGKNAMSSLATERFDRSTVSGGSSPFPDQEADSFGAGQADSRGSTPAQTDYGMDVDAALPSPIPGTSGFGLDMGIPSRLAYETDDRE</sequence>
<reference evidence="6" key="1">
    <citation type="submission" date="2020-04" db="EMBL/GenBank/DDBJ databases">
        <title>Analysis of mating type loci in Filobasidium floriforme.</title>
        <authorList>
            <person name="Nowrousian M."/>
        </authorList>
    </citation>
    <scope>NUCLEOTIDE SEQUENCE</scope>
    <source>
        <strain evidence="6">CBS 6242</strain>
    </source>
</reference>
<keyword evidence="7" id="KW-1185">Reference proteome</keyword>
<comment type="subcellular location">
    <subcellularLocation>
        <location evidence="1">Nucleus</location>
    </subcellularLocation>
</comment>
<comment type="caution">
    <text evidence="6">The sequence shown here is derived from an EMBL/GenBank/DDBJ whole genome shotgun (WGS) entry which is preliminary data.</text>
</comment>